<keyword evidence="3" id="KW-1185">Reference proteome</keyword>
<accession>A0A840MPM6</accession>
<evidence type="ECO:0000313" key="3">
    <source>
        <dbReference type="Proteomes" id="UP000575898"/>
    </source>
</evidence>
<protein>
    <recommendedName>
        <fullName evidence="4">Pilus assembly protein</fullName>
    </recommendedName>
</protein>
<keyword evidence="1" id="KW-1133">Transmembrane helix</keyword>
<name>A0A840MPM6_9PROT</name>
<keyword evidence="1" id="KW-0812">Transmembrane</keyword>
<feature type="transmembrane region" description="Helical" evidence="1">
    <location>
        <begin position="7"/>
        <end position="30"/>
    </location>
</feature>
<reference evidence="2 3" key="1">
    <citation type="submission" date="2020-08" db="EMBL/GenBank/DDBJ databases">
        <title>Genomic Encyclopedia of Type Strains, Phase IV (KMG-IV): sequencing the most valuable type-strain genomes for metagenomic binning, comparative biology and taxonomic classification.</title>
        <authorList>
            <person name="Goeker M."/>
        </authorList>
    </citation>
    <scope>NUCLEOTIDE SEQUENCE [LARGE SCALE GENOMIC DNA]</scope>
    <source>
        <strain evidence="2 3">DSM 27165</strain>
    </source>
</reference>
<gene>
    <name evidence="2" type="ORF">HNQ59_001418</name>
</gene>
<comment type="caution">
    <text evidence="2">The sequence shown here is derived from an EMBL/GenBank/DDBJ whole genome shotgun (WGS) entry which is preliminary data.</text>
</comment>
<dbReference type="AlphaFoldDB" id="A0A840MPM6"/>
<evidence type="ECO:0000256" key="1">
    <source>
        <dbReference type="SAM" id="Phobius"/>
    </source>
</evidence>
<keyword evidence="1" id="KW-0472">Membrane</keyword>
<sequence length="248" mass="27679">MTRIRAALIHFAMSLVIFCIVVGICIYYWYPGPFFWIDGGWQGLRIATPVDLILGPLLTLILFVPGKKGLKFDLAMIAALQLGALAWGIHAIHQQRPTLLVYSDGSLNSVRHHQLVYDQTTEADVHALLDKADKALGLPIVAIRPPQSTQELQQMLGEALGSGRSLFVYAHWYMPFQNVDAQRLQKQATPLDNPAITPPVKTKLQALITRQQRTVGDVSILPFNGLYDRAWAVFGKQDRAYLGHVLED</sequence>
<organism evidence="2 3">
    <name type="scientific">Chitinivorax tropicus</name>
    <dbReference type="NCBI Taxonomy" id="714531"/>
    <lineage>
        <taxon>Bacteria</taxon>
        <taxon>Pseudomonadati</taxon>
        <taxon>Pseudomonadota</taxon>
        <taxon>Betaproteobacteria</taxon>
        <taxon>Chitinivorax</taxon>
    </lineage>
</organism>
<proteinExistence type="predicted"/>
<feature type="transmembrane region" description="Helical" evidence="1">
    <location>
        <begin position="42"/>
        <end position="62"/>
    </location>
</feature>
<evidence type="ECO:0008006" key="4">
    <source>
        <dbReference type="Google" id="ProtNLM"/>
    </source>
</evidence>
<evidence type="ECO:0000313" key="2">
    <source>
        <dbReference type="EMBL" id="MBB5018133.1"/>
    </source>
</evidence>
<dbReference type="EMBL" id="JACHHY010000007">
    <property type="protein sequence ID" value="MBB5018133.1"/>
    <property type="molecule type" value="Genomic_DNA"/>
</dbReference>
<dbReference type="RefSeq" id="WP_184036963.1">
    <property type="nucleotide sequence ID" value="NZ_JACHHY010000007.1"/>
</dbReference>
<dbReference type="Proteomes" id="UP000575898">
    <property type="component" value="Unassembled WGS sequence"/>
</dbReference>